<evidence type="ECO:0000256" key="6">
    <source>
        <dbReference type="SAM" id="MobiDB-lite"/>
    </source>
</evidence>
<accession>A0AAD3DXQ0</accession>
<feature type="transmembrane region" description="Helical" evidence="7">
    <location>
        <begin position="322"/>
        <end position="345"/>
    </location>
</feature>
<feature type="region of interest" description="Disordered" evidence="6">
    <location>
        <begin position="1"/>
        <end position="235"/>
    </location>
</feature>
<evidence type="ECO:0000256" key="7">
    <source>
        <dbReference type="SAM" id="Phobius"/>
    </source>
</evidence>
<gene>
    <name evidence="8" type="ORF">Agub_g12057</name>
</gene>
<dbReference type="InterPro" id="IPR039204">
    <property type="entry name" value="MRS2-like"/>
</dbReference>
<evidence type="ECO:0008006" key="10">
    <source>
        <dbReference type="Google" id="ProtNLM"/>
    </source>
</evidence>
<comment type="caution">
    <text evidence="8">The sequence shown here is derived from an EMBL/GenBank/DDBJ whole genome shotgun (WGS) entry which is preliminary data.</text>
</comment>
<dbReference type="SUPFAM" id="SSF144083">
    <property type="entry name" value="Magnesium transport protein CorA, transmembrane region"/>
    <property type="match status" value="1"/>
</dbReference>
<feature type="compositionally biased region" description="Low complexity" evidence="6">
    <location>
        <begin position="21"/>
        <end position="31"/>
    </location>
</feature>
<dbReference type="AlphaFoldDB" id="A0AAD3DXQ0"/>
<keyword evidence="5 7" id="KW-0472">Membrane</keyword>
<dbReference type="EMBL" id="BMAR01000033">
    <property type="protein sequence ID" value="GFR49950.1"/>
    <property type="molecule type" value="Genomic_DNA"/>
</dbReference>
<keyword evidence="4 7" id="KW-1133">Transmembrane helix</keyword>
<feature type="compositionally biased region" description="Low complexity" evidence="6">
    <location>
        <begin position="205"/>
        <end position="233"/>
    </location>
</feature>
<feature type="compositionally biased region" description="Low complexity" evidence="6">
    <location>
        <begin position="180"/>
        <end position="190"/>
    </location>
</feature>
<dbReference type="PANTHER" id="PTHR13890">
    <property type="entry name" value="RNA SPLICING PROTEIN MRS2, MITOCHONDRIAL"/>
    <property type="match status" value="1"/>
</dbReference>
<feature type="non-terminal residue" evidence="8">
    <location>
        <position position="375"/>
    </location>
</feature>
<dbReference type="InterPro" id="IPR045863">
    <property type="entry name" value="CorA_TM1_TM2"/>
</dbReference>
<reference evidence="8 9" key="1">
    <citation type="journal article" date="2021" name="Sci. Rep.">
        <title>Genome sequencing of the multicellular alga Astrephomene provides insights into convergent evolution of germ-soma differentiation.</title>
        <authorList>
            <person name="Yamashita S."/>
            <person name="Yamamoto K."/>
            <person name="Matsuzaki R."/>
            <person name="Suzuki S."/>
            <person name="Yamaguchi H."/>
            <person name="Hirooka S."/>
            <person name="Minakuchi Y."/>
            <person name="Miyagishima S."/>
            <person name="Kawachi M."/>
            <person name="Toyoda A."/>
            <person name="Nozaki H."/>
        </authorList>
    </citation>
    <scope>NUCLEOTIDE SEQUENCE [LARGE SCALE GENOMIC DNA]</scope>
    <source>
        <strain evidence="8 9">NIES-4017</strain>
    </source>
</reference>
<keyword evidence="3 7" id="KW-0812">Transmembrane</keyword>
<feature type="non-terminal residue" evidence="8">
    <location>
        <position position="1"/>
    </location>
</feature>
<evidence type="ECO:0000256" key="1">
    <source>
        <dbReference type="ARBA" id="ARBA00004141"/>
    </source>
</evidence>
<dbReference type="Gene3D" id="1.20.58.340">
    <property type="entry name" value="Magnesium transport protein CorA, transmembrane region"/>
    <property type="match status" value="1"/>
</dbReference>
<comment type="similarity">
    <text evidence="2">Belongs to the CorA metal ion transporter (MIT) (TC 1.A.35.5) family.</text>
</comment>
<evidence type="ECO:0000256" key="4">
    <source>
        <dbReference type="ARBA" id="ARBA00022989"/>
    </source>
</evidence>
<evidence type="ECO:0000256" key="2">
    <source>
        <dbReference type="ARBA" id="ARBA00007535"/>
    </source>
</evidence>
<evidence type="ECO:0000256" key="5">
    <source>
        <dbReference type="ARBA" id="ARBA00023136"/>
    </source>
</evidence>
<feature type="compositionally biased region" description="Basic and acidic residues" evidence="6">
    <location>
        <begin position="146"/>
        <end position="158"/>
    </location>
</feature>
<dbReference type="PANTHER" id="PTHR13890:SF31">
    <property type="entry name" value="MAGNESIUM TRANSPORTER MRS2-2-RELATED"/>
    <property type="match status" value="1"/>
</dbReference>
<feature type="transmembrane region" description="Helical" evidence="7">
    <location>
        <begin position="289"/>
        <end position="310"/>
    </location>
</feature>
<proteinExistence type="inferred from homology"/>
<evidence type="ECO:0000313" key="8">
    <source>
        <dbReference type="EMBL" id="GFR49950.1"/>
    </source>
</evidence>
<protein>
    <recommendedName>
        <fullName evidence="10">Magnesium transporter</fullName>
    </recommendedName>
</protein>
<comment type="subcellular location">
    <subcellularLocation>
        <location evidence="1">Membrane</location>
        <topology evidence="1">Multi-pass membrane protein</topology>
    </subcellularLocation>
</comment>
<feature type="compositionally biased region" description="Gly residues" evidence="6">
    <location>
        <begin position="32"/>
        <end position="60"/>
    </location>
</feature>
<evidence type="ECO:0000256" key="3">
    <source>
        <dbReference type="ARBA" id="ARBA00022692"/>
    </source>
</evidence>
<name>A0AAD3DXQ0_9CHLO</name>
<evidence type="ECO:0000313" key="9">
    <source>
        <dbReference type="Proteomes" id="UP001054857"/>
    </source>
</evidence>
<organism evidence="8 9">
    <name type="scientific">Astrephomene gubernaculifera</name>
    <dbReference type="NCBI Taxonomy" id="47775"/>
    <lineage>
        <taxon>Eukaryota</taxon>
        <taxon>Viridiplantae</taxon>
        <taxon>Chlorophyta</taxon>
        <taxon>core chlorophytes</taxon>
        <taxon>Chlorophyceae</taxon>
        <taxon>CS clade</taxon>
        <taxon>Chlamydomonadales</taxon>
        <taxon>Astrephomenaceae</taxon>
        <taxon>Astrephomene</taxon>
    </lineage>
</organism>
<feature type="compositionally biased region" description="Pro residues" evidence="6">
    <location>
        <begin position="10"/>
        <end position="20"/>
    </location>
</feature>
<keyword evidence="9" id="KW-1185">Reference proteome</keyword>
<dbReference type="InterPro" id="IPR002523">
    <property type="entry name" value="MgTranspt_CorA/ZnTranspt_ZntB"/>
</dbReference>
<feature type="compositionally biased region" description="Gly residues" evidence="6">
    <location>
        <begin position="191"/>
        <end position="204"/>
    </location>
</feature>
<sequence length="375" mass="37988">ATEASAGSTPSPPAPLPTPFGSPRVQWSAGPQGSGSGGGGGGGGTPRGSADGSGGGGSGGVWHFNDGTPPAKLEDVEVPPHMAAWSPPLSLKPPPPPAATAAVRQSPGPGGGRASGAATPSSFPDFHRADEEEDNRQRRRLRRQRREAGSRTEPDPHLRPRRGTASRDYQYMPPSPPSTEAPSAPSSFDSGDGGDGGGGGGGSASSGSSSSSVPTEEWAARQAAEAAATGQRAAPHDVEDCENLLEFYYVQAEALLGRLDALNERIDDTEDLVNIDLDNRRNQIVGIDLVVTSITLMFTVITSVAGVFGMNMRNTLEESFTAFWVTTAAAFAGGLLISTAFLGYVAQRRLLMLPGTGSGGGGASGGPGGGEGGGG</sequence>
<dbReference type="GO" id="GO:0016020">
    <property type="term" value="C:membrane"/>
    <property type="evidence" value="ECO:0007669"/>
    <property type="project" value="UniProtKB-SubCell"/>
</dbReference>
<dbReference type="Pfam" id="PF01544">
    <property type="entry name" value="CorA"/>
    <property type="match status" value="1"/>
</dbReference>
<dbReference type="Proteomes" id="UP001054857">
    <property type="component" value="Unassembled WGS sequence"/>
</dbReference>
<dbReference type="GO" id="GO:0015095">
    <property type="term" value="F:magnesium ion transmembrane transporter activity"/>
    <property type="evidence" value="ECO:0007669"/>
    <property type="project" value="UniProtKB-ARBA"/>
</dbReference>